<evidence type="ECO:0000259" key="2">
    <source>
        <dbReference type="Pfam" id="PF13546"/>
    </source>
</evidence>
<sequence length="389" mass="41275">MDAQPLSPVGEAAVSRFAEQVFAHLGRSDQRRWARAYLQGLLAAPGRKSLANMAASLSSGPTAAATVSLSLQQFINGSPWDWRPARRVLADLAAGPRPVRAWTAALVVVPKRGDQVVGVHRRFDPATGRTVKCQAAPGLFVATDRDAVPVDWSLLLDPSWTDDPQRRARARIPGDVAPHPAGELLVGMVDRLAAHHPVAPLVAGLDAADDPIRLAAALARRSVPYLLEVRGGQAVRPVLQATTGRHGRVQQGAVPAESLFPRRRPRTSADPQPVLRGTPVLPPGPAAAPASGPPAAPVHRLWARCDGDGGPRRYWLTDLAEDAPGVLALLDAASATRSTVDRLGSDFGLLDFSGRSYTGWHHHMTLVSAAYALGRDLAVRVGGTLRDSA</sequence>
<reference evidence="3" key="1">
    <citation type="submission" date="2022-10" db="EMBL/GenBank/DDBJ databases">
        <title>The complete genomes of actinobacterial strains from the NBC collection.</title>
        <authorList>
            <person name="Joergensen T.S."/>
            <person name="Alvarez Arevalo M."/>
            <person name="Sterndorff E.B."/>
            <person name="Faurdal D."/>
            <person name="Vuksanovic O."/>
            <person name="Mourched A.-S."/>
            <person name="Charusanti P."/>
            <person name="Shaw S."/>
            <person name="Blin K."/>
            <person name="Weber T."/>
        </authorList>
    </citation>
    <scope>NUCLEOTIDE SEQUENCE</scope>
    <source>
        <strain evidence="3">NBC_00222</strain>
    </source>
</reference>
<dbReference type="Pfam" id="PF13546">
    <property type="entry name" value="DDE_5"/>
    <property type="match status" value="1"/>
</dbReference>
<evidence type="ECO:0000256" key="1">
    <source>
        <dbReference type="SAM" id="MobiDB-lite"/>
    </source>
</evidence>
<feature type="compositionally biased region" description="Pro residues" evidence="1">
    <location>
        <begin position="280"/>
        <end position="295"/>
    </location>
</feature>
<keyword evidence="4" id="KW-1185">Reference proteome</keyword>
<accession>A0ABZ1U0V6</accession>
<feature type="domain" description="Transposase IS701-like DDE" evidence="2">
    <location>
        <begin position="21"/>
        <end position="254"/>
    </location>
</feature>
<dbReference type="Proteomes" id="UP001432222">
    <property type="component" value="Chromosome"/>
</dbReference>
<dbReference type="PANTHER" id="PTHR33627">
    <property type="entry name" value="TRANSPOSASE"/>
    <property type="match status" value="1"/>
</dbReference>
<dbReference type="InterPro" id="IPR039365">
    <property type="entry name" value="IS701-like"/>
</dbReference>
<gene>
    <name evidence="3" type="ORF">OHA16_18720</name>
</gene>
<evidence type="ECO:0000313" key="4">
    <source>
        <dbReference type="Proteomes" id="UP001432222"/>
    </source>
</evidence>
<dbReference type="InterPro" id="IPR038721">
    <property type="entry name" value="IS701-like_DDE_dom"/>
</dbReference>
<organism evidence="3 4">
    <name type="scientific">Kitasatospora purpeofusca</name>
    <dbReference type="NCBI Taxonomy" id="67352"/>
    <lineage>
        <taxon>Bacteria</taxon>
        <taxon>Bacillati</taxon>
        <taxon>Actinomycetota</taxon>
        <taxon>Actinomycetes</taxon>
        <taxon>Kitasatosporales</taxon>
        <taxon>Streptomycetaceae</taxon>
        <taxon>Kitasatospora</taxon>
    </lineage>
</organism>
<name>A0ABZ1U0V6_9ACTN</name>
<feature type="region of interest" description="Disordered" evidence="1">
    <location>
        <begin position="262"/>
        <end position="295"/>
    </location>
</feature>
<evidence type="ECO:0000313" key="3">
    <source>
        <dbReference type="EMBL" id="WUQ84822.1"/>
    </source>
</evidence>
<protein>
    <submittedName>
        <fullName evidence="3">Transposase</fullName>
    </submittedName>
</protein>
<proteinExistence type="predicted"/>
<dbReference type="RefSeq" id="WP_328955647.1">
    <property type="nucleotide sequence ID" value="NZ_CP108110.1"/>
</dbReference>
<dbReference type="EMBL" id="CP108110">
    <property type="protein sequence ID" value="WUQ84822.1"/>
    <property type="molecule type" value="Genomic_DNA"/>
</dbReference>
<dbReference type="PANTHER" id="PTHR33627:SF1">
    <property type="entry name" value="TRANSPOSASE"/>
    <property type="match status" value="1"/>
</dbReference>